<keyword evidence="2" id="KW-1185">Reference proteome</keyword>
<evidence type="ECO:0000313" key="1">
    <source>
        <dbReference type="EMBL" id="PSW20119.1"/>
    </source>
</evidence>
<name>A0A2T3NV77_9GAMM</name>
<dbReference type="AlphaFoldDB" id="A0A2T3NV77"/>
<dbReference type="Proteomes" id="UP000241771">
    <property type="component" value="Unassembled WGS sequence"/>
</dbReference>
<dbReference type="RefSeq" id="WP_107271865.1">
    <property type="nucleotide sequence ID" value="NZ_PYMA01000004.1"/>
</dbReference>
<dbReference type="EMBL" id="PYMA01000004">
    <property type="protein sequence ID" value="PSW20119.1"/>
    <property type="molecule type" value="Genomic_DNA"/>
</dbReference>
<protein>
    <recommendedName>
        <fullName evidence="3">Bacteriocin immunity protein</fullName>
    </recommendedName>
</protein>
<sequence length="103" mass="11493">MVRPQTIAEIKDVLLYLQDAQKTQKAAEDVQQQLSYLLNEILQLSEGDTESSQYEKDILLILRHNFGALPSSSVTLKASANIIADKIRSDGYKAQESELDLAI</sequence>
<accession>A0A2T3NV77</accession>
<proteinExistence type="predicted"/>
<organism evidence="1 2">
    <name type="scientific">Photobacterium sanctipauli</name>
    <dbReference type="NCBI Taxonomy" id="1342794"/>
    <lineage>
        <taxon>Bacteria</taxon>
        <taxon>Pseudomonadati</taxon>
        <taxon>Pseudomonadota</taxon>
        <taxon>Gammaproteobacteria</taxon>
        <taxon>Vibrionales</taxon>
        <taxon>Vibrionaceae</taxon>
        <taxon>Photobacterium</taxon>
    </lineage>
</organism>
<comment type="caution">
    <text evidence="1">The sequence shown here is derived from an EMBL/GenBank/DDBJ whole genome shotgun (WGS) entry which is preliminary data.</text>
</comment>
<gene>
    <name evidence="1" type="ORF">C9I98_08655</name>
</gene>
<evidence type="ECO:0008006" key="3">
    <source>
        <dbReference type="Google" id="ProtNLM"/>
    </source>
</evidence>
<evidence type="ECO:0000313" key="2">
    <source>
        <dbReference type="Proteomes" id="UP000241771"/>
    </source>
</evidence>
<reference evidence="1 2" key="1">
    <citation type="submission" date="2018-01" db="EMBL/GenBank/DDBJ databases">
        <title>Whole genome sequencing of Histamine producing bacteria.</title>
        <authorList>
            <person name="Butler K."/>
        </authorList>
    </citation>
    <scope>NUCLEOTIDE SEQUENCE [LARGE SCALE GENOMIC DNA]</scope>
    <source>
        <strain evidence="1 2">DSM 100436</strain>
    </source>
</reference>